<accession>A0A5C5VKC2</accession>
<sequence length="229" mass="25194">MKEEEQDADFPEDDSPAVQKPAAPGFRFSISRLAAAIVAATLPLLLIADWNRQYGWVFCISSLAIAGVALRVRAADLPRLNVALQLLLPCTALSGCSVCFGLVIFPLICGAASAFALAYLIFPKESGANYEPQSTLFLWLSGILPFFLLCMLTLLLSFARRSEDPITSDRYAAILLLPATFGLLTLINLYWFATDRDDPRCDDPPRAYLYELTLVILPVATLCGLWNRL</sequence>
<dbReference type="EMBL" id="SJPF01000001">
    <property type="protein sequence ID" value="TWT39054.1"/>
    <property type="molecule type" value="Genomic_DNA"/>
</dbReference>
<feature type="transmembrane region" description="Helical" evidence="2">
    <location>
        <begin position="171"/>
        <end position="192"/>
    </location>
</feature>
<dbReference type="AlphaFoldDB" id="A0A5C5VKC2"/>
<reference evidence="3 4" key="1">
    <citation type="submission" date="2019-02" db="EMBL/GenBank/DDBJ databases">
        <title>Deep-cultivation of Planctomycetes and their phenomic and genomic characterization uncovers novel biology.</title>
        <authorList>
            <person name="Wiegand S."/>
            <person name="Jogler M."/>
            <person name="Boedeker C."/>
            <person name="Pinto D."/>
            <person name="Vollmers J."/>
            <person name="Rivas-Marin E."/>
            <person name="Kohn T."/>
            <person name="Peeters S.H."/>
            <person name="Heuer A."/>
            <person name="Rast P."/>
            <person name="Oberbeckmann S."/>
            <person name="Bunk B."/>
            <person name="Jeske O."/>
            <person name="Meyerdierks A."/>
            <person name="Storesund J.E."/>
            <person name="Kallscheuer N."/>
            <person name="Luecker S."/>
            <person name="Lage O.M."/>
            <person name="Pohl T."/>
            <person name="Merkel B.J."/>
            <person name="Hornburger P."/>
            <person name="Mueller R.-W."/>
            <person name="Bruemmer F."/>
            <person name="Labrenz M."/>
            <person name="Spormann A.M."/>
            <person name="Op Den Camp H."/>
            <person name="Overmann J."/>
            <person name="Amann R."/>
            <person name="Jetten M.S.M."/>
            <person name="Mascher T."/>
            <person name="Medema M.H."/>
            <person name="Devos D.P."/>
            <person name="Kaster A.-K."/>
            <person name="Ovreas L."/>
            <person name="Rohde M."/>
            <person name="Galperin M.Y."/>
            <person name="Jogler C."/>
        </authorList>
    </citation>
    <scope>NUCLEOTIDE SEQUENCE [LARGE SCALE GENOMIC DNA]</scope>
    <source>
        <strain evidence="3 4">Enr8</strain>
    </source>
</reference>
<organism evidence="3 4">
    <name type="scientific">Blastopirellula retiformator</name>
    <dbReference type="NCBI Taxonomy" id="2527970"/>
    <lineage>
        <taxon>Bacteria</taxon>
        <taxon>Pseudomonadati</taxon>
        <taxon>Planctomycetota</taxon>
        <taxon>Planctomycetia</taxon>
        <taxon>Pirellulales</taxon>
        <taxon>Pirellulaceae</taxon>
        <taxon>Blastopirellula</taxon>
    </lineage>
</organism>
<evidence type="ECO:0000256" key="2">
    <source>
        <dbReference type="SAM" id="Phobius"/>
    </source>
</evidence>
<evidence type="ECO:0000256" key="1">
    <source>
        <dbReference type="SAM" id="MobiDB-lite"/>
    </source>
</evidence>
<comment type="caution">
    <text evidence="3">The sequence shown here is derived from an EMBL/GenBank/DDBJ whole genome shotgun (WGS) entry which is preliminary data.</text>
</comment>
<feature type="region of interest" description="Disordered" evidence="1">
    <location>
        <begin position="1"/>
        <end position="20"/>
    </location>
</feature>
<proteinExistence type="predicted"/>
<dbReference type="OrthoDB" id="10013282at2"/>
<keyword evidence="2" id="KW-1133">Transmembrane helix</keyword>
<feature type="transmembrane region" description="Helical" evidence="2">
    <location>
        <begin position="30"/>
        <end position="48"/>
    </location>
</feature>
<keyword evidence="4" id="KW-1185">Reference proteome</keyword>
<evidence type="ECO:0000313" key="4">
    <source>
        <dbReference type="Proteomes" id="UP000318878"/>
    </source>
</evidence>
<name>A0A5C5VKC2_9BACT</name>
<feature type="transmembrane region" description="Helical" evidence="2">
    <location>
        <begin position="54"/>
        <end position="74"/>
    </location>
</feature>
<feature type="transmembrane region" description="Helical" evidence="2">
    <location>
        <begin position="207"/>
        <end position="226"/>
    </location>
</feature>
<protein>
    <recommendedName>
        <fullName evidence="5">Transmembrane protein</fullName>
    </recommendedName>
</protein>
<evidence type="ECO:0008006" key="5">
    <source>
        <dbReference type="Google" id="ProtNLM"/>
    </source>
</evidence>
<keyword evidence="2" id="KW-0812">Transmembrane</keyword>
<dbReference type="Proteomes" id="UP000318878">
    <property type="component" value="Unassembled WGS sequence"/>
</dbReference>
<keyword evidence="2" id="KW-0472">Membrane</keyword>
<feature type="compositionally biased region" description="Acidic residues" evidence="1">
    <location>
        <begin position="1"/>
        <end position="15"/>
    </location>
</feature>
<evidence type="ECO:0000313" key="3">
    <source>
        <dbReference type="EMBL" id="TWT39054.1"/>
    </source>
</evidence>
<feature type="transmembrane region" description="Helical" evidence="2">
    <location>
        <begin position="86"/>
        <end position="116"/>
    </location>
</feature>
<feature type="transmembrane region" description="Helical" evidence="2">
    <location>
        <begin position="136"/>
        <end position="159"/>
    </location>
</feature>
<gene>
    <name evidence="3" type="ORF">Enr8_07490</name>
</gene>
<dbReference type="RefSeq" id="WP_146429257.1">
    <property type="nucleotide sequence ID" value="NZ_SJPF01000001.1"/>
</dbReference>